<feature type="compositionally biased region" description="Polar residues" evidence="1">
    <location>
        <begin position="624"/>
        <end position="633"/>
    </location>
</feature>
<feature type="region of interest" description="Disordered" evidence="1">
    <location>
        <begin position="473"/>
        <end position="510"/>
    </location>
</feature>
<dbReference type="VEuPathDB" id="CryptoDB:Cvel_13732"/>
<protein>
    <recommendedName>
        <fullName evidence="3">Reverse transcriptase Ty1/copia-type domain-containing protein</fullName>
    </recommendedName>
</protein>
<feature type="compositionally biased region" description="Basic and acidic residues" evidence="1">
    <location>
        <begin position="24"/>
        <end position="41"/>
    </location>
</feature>
<proteinExistence type="predicted"/>
<gene>
    <name evidence="2" type="ORF">Cvel_13732</name>
</gene>
<evidence type="ECO:0000256" key="1">
    <source>
        <dbReference type="SAM" id="MobiDB-lite"/>
    </source>
</evidence>
<evidence type="ECO:0000313" key="2">
    <source>
        <dbReference type="EMBL" id="CEM55674.1"/>
    </source>
</evidence>
<feature type="region of interest" description="Disordered" evidence="1">
    <location>
        <begin position="1"/>
        <end position="47"/>
    </location>
</feature>
<feature type="compositionally biased region" description="Basic and acidic residues" evidence="1">
    <location>
        <begin position="591"/>
        <end position="617"/>
    </location>
</feature>
<feature type="region of interest" description="Disordered" evidence="1">
    <location>
        <begin position="367"/>
        <end position="389"/>
    </location>
</feature>
<feature type="compositionally biased region" description="Basic and acidic residues" evidence="1">
    <location>
        <begin position="1"/>
        <end position="10"/>
    </location>
</feature>
<sequence>MQEAQDDKKVQGAQKGKRVQGAQDDSKEGERKKVRREENGFRKAPQRLVVDKKVVDQMMKHMNPRKGHIDAKEEEVEKGLFDEAMRGELKSFEENKVLKINELPGHVPTGSPEGFAPGVIAEEGWEEIVESIFVLKDKKKKVKAVMAVHVDDLLIFSANPAHDFEPLRQRLKMDEPEILSAGGEIGYTGLEVRKNESGFEISQEAYLKSIPVQTDDLPRKSLSPEMLNEEREEEKEEDLVAVMMKVMGVLGWVCRTSADLAFVFNLTIGSKLFQDIITLADFFDAKELVREIRSEVKRLLTLYSPLSRQRVLEVRKSAQAVLRTLTDCTLRHTDQDPPSPSLLHMMLQSEMVALFRFGGLLFVQSEDQNAPSQTDQKDEEPENLKEGETRKYTAGLFAKPQAELHSEELKAKDLVTFGGCPASGDPVFEHVKRAWTPTGWSVETKGKGQGVGKATVLRIPLFLANSGISLARKSAEGAGGPIRSRGGFVDSSSSESDEVTEKTSDKPSGISVSLMGARTFFSVHAKVPYDQSARYERTMNHPLLKQLQAAVDSRNLSASDILVEEVDDVAAAGTAGGAEDRVKVFSVKIRGDTQPKRKQREANNTKDEPQSRTDLAHVSENPGAHSTSFLAGTSDTTAEALQVSRVC</sequence>
<organism evidence="2">
    <name type="scientific">Chromera velia CCMP2878</name>
    <dbReference type="NCBI Taxonomy" id="1169474"/>
    <lineage>
        <taxon>Eukaryota</taxon>
        <taxon>Sar</taxon>
        <taxon>Alveolata</taxon>
        <taxon>Colpodellida</taxon>
        <taxon>Chromeraceae</taxon>
        <taxon>Chromera</taxon>
    </lineage>
</organism>
<name>A0A0G4IEL3_9ALVE</name>
<accession>A0A0G4IEL3</accession>
<feature type="region of interest" description="Disordered" evidence="1">
    <location>
        <begin position="591"/>
        <end position="633"/>
    </location>
</feature>
<dbReference type="AlphaFoldDB" id="A0A0G4IEL3"/>
<dbReference type="EMBL" id="CDMZ01005899">
    <property type="protein sequence ID" value="CEM55674.1"/>
    <property type="molecule type" value="Genomic_DNA"/>
</dbReference>
<reference evidence="2" key="1">
    <citation type="submission" date="2014-11" db="EMBL/GenBank/DDBJ databases">
        <authorList>
            <person name="Otto D Thomas"/>
            <person name="Naeem Raeece"/>
        </authorList>
    </citation>
    <scope>NUCLEOTIDE SEQUENCE</scope>
</reference>
<evidence type="ECO:0008006" key="3">
    <source>
        <dbReference type="Google" id="ProtNLM"/>
    </source>
</evidence>